<evidence type="ECO:0000259" key="1">
    <source>
        <dbReference type="PROSITE" id="PS50902"/>
    </source>
</evidence>
<reference evidence="3" key="1">
    <citation type="submission" date="2021-01" db="EMBL/GenBank/DDBJ databases">
        <authorList>
            <person name="Corre E."/>
            <person name="Pelletier E."/>
            <person name="Niang G."/>
            <person name="Scheremetjew M."/>
            <person name="Finn R."/>
            <person name="Kale V."/>
            <person name="Holt S."/>
            <person name="Cochrane G."/>
            <person name="Meng A."/>
            <person name="Brown T."/>
            <person name="Cohen L."/>
        </authorList>
    </citation>
    <scope>NUCLEOTIDE SEQUENCE</scope>
    <source>
        <strain evidence="3">CCMP125</strain>
    </source>
</reference>
<dbReference type="PANTHER" id="PTHR33336">
    <property type="entry name" value="QUINOL MONOOXYGENASE YGIN-RELATED"/>
    <property type="match status" value="1"/>
</dbReference>
<accession>A0A7S2VGK3</accession>
<dbReference type="GO" id="GO:0010181">
    <property type="term" value="F:FMN binding"/>
    <property type="evidence" value="ECO:0007669"/>
    <property type="project" value="InterPro"/>
</dbReference>
<dbReference type="InterPro" id="IPR029039">
    <property type="entry name" value="Flavoprotein-like_sf"/>
</dbReference>
<dbReference type="PROSITE" id="PS00201">
    <property type="entry name" value="FLAVODOXIN"/>
    <property type="match status" value="1"/>
</dbReference>
<dbReference type="InterPro" id="IPR029010">
    <property type="entry name" value="ThuA-like"/>
</dbReference>
<dbReference type="InterPro" id="IPR011008">
    <property type="entry name" value="Dimeric_a/b-barrel"/>
</dbReference>
<dbReference type="GO" id="GO:0009055">
    <property type="term" value="F:electron transfer activity"/>
    <property type="evidence" value="ECO:0007669"/>
    <property type="project" value="InterPro"/>
</dbReference>
<evidence type="ECO:0000313" key="3">
    <source>
        <dbReference type="EMBL" id="CAD9954846.1"/>
    </source>
</evidence>
<dbReference type="SUPFAM" id="SSF52317">
    <property type="entry name" value="Class I glutamine amidotransferase-like"/>
    <property type="match status" value="1"/>
</dbReference>
<evidence type="ECO:0008006" key="4">
    <source>
        <dbReference type="Google" id="ProtNLM"/>
    </source>
</evidence>
<dbReference type="EMBL" id="HBHT01010538">
    <property type="protein sequence ID" value="CAD9954846.1"/>
    <property type="molecule type" value="Transcribed_RNA"/>
</dbReference>
<feature type="domain" description="Flavodoxin-like" evidence="1">
    <location>
        <begin position="339"/>
        <end position="539"/>
    </location>
</feature>
<dbReference type="InterPro" id="IPR029062">
    <property type="entry name" value="Class_I_gatase-like"/>
</dbReference>
<dbReference type="SUPFAM" id="SSF52218">
    <property type="entry name" value="Flavoproteins"/>
    <property type="match status" value="1"/>
</dbReference>
<dbReference type="PANTHER" id="PTHR33336:SF15">
    <property type="entry name" value="ABM DOMAIN-CONTAINING PROTEIN"/>
    <property type="match status" value="1"/>
</dbReference>
<dbReference type="Gene3D" id="3.30.70.100">
    <property type="match status" value="3"/>
</dbReference>
<dbReference type="Gene3D" id="3.40.50.360">
    <property type="match status" value="1"/>
</dbReference>
<organism evidence="3">
    <name type="scientific">Entomoneis paludosa</name>
    <dbReference type="NCBI Taxonomy" id="265537"/>
    <lineage>
        <taxon>Eukaryota</taxon>
        <taxon>Sar</taxon>
        <taxon>Stramenopiles</taxon>
        <taxon>Ochrophyta</taxon>
        <taxon>Bacillariophyta</taxon>
        <taxon>Bacillariophyceae</taxon>
        <taxon>Bacillariophycidae</taxon>
        <taxon>Entomoneidaceae</taxon>
        <taxon>Entomoneis</taxon>
    </lineage>
</organism>
<dbReference type="InterPro" id="IPR008254">
    <property type="entry name" value="Flavodoxin/NO_synth"/>
</dbReference>
<dbReference type="Pfam" id="PF06283">
    <property type="entry name" value="ThuA"/>
    <property type="match status" value="1"/>
</dbReference>
<dbReference type="InterPro" id="IPR001226">
    <property type="entry name" value="Flavodoxin_CS"/>
</dbReference>
<protein>
    <recommendedName>
        <fullName evidence="4">ABM domain-containing protein</fullName>
    </recommendedName>
</protein>
<dbReference type="PROSITE" id="PS50902">
    <property type="entry name" value="FLAVODOXIN_LIKE"/>
    <property type="match status" value="1"/>
</dbReference>
<proteinExistence type="predicted"/>
<gene>
    <name evidence="3" type="ORF">APAL1065_LOCUS7036</name>
</gene>
<dbReference type="Pfam" id="PF03992">
    <property type="entry name" value="ABM"/>
    <property type="match status" value="3"/>
</dbReference>
<name>A0A7S2VGK3_9STRA</name>
<evidence type="ECO:0000259" key="2">
    <source>
        <dbReference type="PROSITE" id="PS51725"/>
    </source>
</evidence>
<dbReference type="InterPro" id="IPR050744">
    <property type="entry name" value="AI-2_Isomerase_LsrG"/>
</dbReference>
<sequence length="811" mass="90636">MCKNTDKSSPQQHVHVTVTKDVPSEKQAEWLSMANDLASETWKEDGCLFYQFVQSKENKERFVIVEEWESQSKLEAHFSTAHFTKLVPLMDGISTTVELDVSQKCLAVSRPETSPSTSTDYKNHVHVTVTKTVPTEKQEEWLSMATELATGTWKEDGCISYEFVKSKDKSNRFVIVEEWESQAKLNAHFATPHFTKFVPLMDAISTTVALDVSSRCLSVSPSRTSSSTQHVHVTVTKNVPVESQQEWLGMAKELAAETWKEDGCITYDFVRSKENSERFIIVEEWESQTKLDAHFNTPHFTKFVPLMDAISTTVELDVSHKCLPMERQVSDRRKRNGRILIVYDTSTGSTACIADLIAEGALLLDRMEVRVRVVPGPATSWEDATKKRDALHPFATYSDIYWADAVCAGTPTNLGSISYRMKQFWDDFSQSGGWSTTDGKIGSAFTSQGGHGGGGELACMAMKSILMNFGFSVFGITDYVGFMDTMHYGSVIAKKPRAEIDRMKCRRQGLRLAEMVGYYINGRDDANPNVTKNWDTERWGFPGIPPRGVDESEASARTKTRPNMLMPAPKKALIFTKMEDYVHESTSAMAAWVHAKLGEFGWKGVVTDDKDFINNKEKLDEFDLIVFLNNSGQIFDKTENLLAHIDAGKGVVGVHAAVASFLNGKDASGLTIMEPTSDVFETVFGSHFKNHPVVQTGTIIMNDDLKAKNGKLNGYLSSVPAKFSLEDEFFNFTKNVADRDDITVVAWADESTYEGGLMGEKHPIAWYHEMGEKKAPIFYTGLGHFSHFYNGTGPEYVSTILEAGLRYCCGF</sequence>
<dbReference type="AlphaFoldDB" id="A0A7S2VGK3"/>
<dbReference type="Gene3D" id="3.40.50.880">
    <property type="match status" value="1"/>
</dbReference>
<feature type="domain" description="ABM" evidence="2">
    <location>
        <begin position="231"/>
        <end position="319"/>
    </location>
</feature>
<dbReference type="SUPFAM" id="SSF54909">
    <property type="entry name" value="Dimeric alpha+beta barrel"/>
    <property type="match status" value="3"/>
</dbReference>
<dbReference type="PROSITE" id="PS51725">
    <property type="entry name" value="ABM"/>
    <property type="match status" value="3"/>
</dbReference>
<dbReference type="InterPro" id="IPR007138">
    <property type="entry name" value="ABM_dom"/>
</dbReference>
<feature type="domain" description="ABM" evidence="2">
    <location>
        <begin position="125"/>
        <end position="213"/>
    </location>
</feature>
<dbReference type="GO" id="GO:0003824">
    <property type="term" value="F:catalytic activity"/>
    <property type="evidence" value="ECO:0007669"/>
    <property type="project" value="TreeGrafter"/>
</dbReference>
<feature type="domain" description="ABM" evidence="2">
    <location>
        <begin position="14"/>
        <end position="102"/>
    </location>
</feature>